<accession>A0A6C0I9H9</accession>
<proteinExistence type="predicted"/>
<reference evidence="1" key="1">
    <citation type="journal article" date="2020" name="Nature">
        <title>Giant virus diversity and host interactions through global metagenomics.</title>
        <authorList>
            <person name="Schulz F."/>
            <person name="Roux S."/>
            <person name="Paez-Espino D."/>
            <person name="Jungbluth S."/>
            <person name="Walsh D.A."/>
            <person name="Denef V.J."/>
            <person name="McMahon K.D."/>
            <person name="Konstantinidis K.T."/>
            <person name="Eloe-Fadrosh E.A."/>
            <person name="Kyrpides N.C."/>
            <person name="Woyke T."/>
        </authorList>
    </citation>
    <scope>NUCLEOTIDE SEQUENCE</scope>
    <source>
        <strain evidence="1">GVMAG-M-3300023184-51</strain>
    </source>
</reference>
<dbReference type="EMBL" id="MN740130">
    <property type="protein sequence ID" value="QHT88996.1"/>
    <property type="molecule type" value="Genomic_DNA"/>
</dbReference>
<sequence length="136" mass="15549">MELVVEPDIYSPSINDSGLYVDKVPPFNYIKKGLVCPCGSRKDKIYESHSVFVAHTKTKAHQKWIESLNLNRANFYVELEKSKEVISNQRLIIAKLEKDINNKIMTIDYLTQQIHKTQTSSTNLSATSSINLLDFD</sequence>
<dbReference type="AlphaFoldDB" id="A0A6C0I9H9"/>
<organism evidence="1">
    <name type="scientific">viral metagenome</name>
    <dbReference type="NCBI Taxonomy" id="1070528"/>
    <lineage>
        <taxon>unclassified sequences</taxon>
        <taxon>metagenomes</taxon>
        <taxon>organismal metagenomes</taxon>
    </lineage>
</organism>
<protein>
    <submittedName>
        <fullName evidence="1">Uncharacterized protein</fullName>
    </submittedName>
</protein>
<evidence type="ECO:0000313" key="1">
    <source>
        <dbReference type="EMBL" id="QHT88996.1"/>
    </source>
</evidence>
<name>A0A6C0I9H9_9ZZZZ</name>